<dbReference type="InterPro" id="IPR011598">
    <property type="entry name" value="bHLH_dom"/>
</dbReference>
<name>A0ABR2QS36_9ROSI</name>
<evidence type="ECO:0000256" key="6">
    <source>
        <dbReference type="SAM" id="Coils"/>
    </source>
</evidence>
<evidence type="ECO:0000313" key="9">
    <source>
        <dbReference type="Proteomes" id="UP001396334"/>
    </source>
</evidence>
<dbReference type="InterPro" id="IPR045239">
    <property type="entry name" value="bHLH95_bHLH"/>
</dbReference>
<dbReference type="SMART" id="SM00353">
    <property type="entry name" value="HLH"/>
    <property type="match status" value="1"/>
</dbReference>
<keyword evidence="4" id="KW-0804">Transcription</keyword>
<dbReference type="PANTHER" id="PTHR46665:SF6">
    <property type="entry name" value="TRANSCRIPTION FACTOR BHLH92"/>
    <property type="match status" value="1"/>
</dbReference>
<dbReference type="CDD" id="cd11393">
    <property type="entry name" value="bHLH_AtbHLH_like"/>
    <property type="match status" value="1"/>
</dbReference>
<gene>
    <name evidence="8" type="ORF">V6N11_060929</name>
</gene>
<evidence type="ECO:0000313" key="8">
    <source>
        <dbReference type="EMBL" id="KAK9003365.1"/>
    </source>
</evidence>
<evidence type="ECO:0000259" key="7">
    <source>
        <dbReference type="PROSITE" id="PS50888"/>
    </source>
</evidence>
<comment type="caution">
    <text evidence="8">The sequence shown here is derived from an EMBL/GenBank/DDBJ whole genome shotgun (WGS) entry which is preliminary data.</text>
</comment>
<dbReference type="PROSITE" id="PS50888">
    <property type="entry name" value="BHLH"/>
    <property type="match status" value="1"/>
</dbReference>
<evidence type="ECO:0000256" key="1">
    <source>
        <dbReference type="ARBA" id="ARBA00004123"/>
    </source>
</evidence>
<keyword evidence="9" id="KW-1185">Reference proteome</keyword>
<proteinExistence type="predicted"/>
<evidence type="ECO:0000256" key="2">
    <source>
        <dbReference type="ARBA" id="ARBA00023015"/>
    </source>
</evidence>
<evidence type="ECO:0000256" key="4">
    <source>
        <dbReference type="ARBA" id="ARBA00023163"/>
    </source>
</evidence>
<accession>A0ABR2QS36</accession>
<keyword evidence="6" id="KW-0175">Coiled coil</keyword>
<keyword evidence="2" id="KW-0805">Transcription regulation</keyword>
<feature type="domain" description="BHLH" evidence="7">
    <location>
        <begin position="51"/>
        <end position="100"/>
    </location>
</feature>
<dbReference type="Proteomes" id="UP001396334">
    <property type="component" value="Unassembled WGS sequence"/>
</dbReference>
<protein>
    <recommendedName>
        <fullName evidence="7">BHLH domain-containing protein</fullName>
    </recommendedName>
</protein>
<comment type="subcellular location">
    <subcellularLocation>
        <location evidence="1">Nucleus</location>
    </subcellularLocation>
</comment>
<keyword evidence="5" id="KW-0539">Nucleus</keyword>
<feature type="coiled-coil region" evidence="6">
    <location>
        <begin position="90"/>
        <end position="124"/>
    </location>
</feature>
<evidence type="ECO:0000256" key="3">
    <source>
        <dbReference type="ARBA" id="ARBA00023125"/>
    </source>
</evidence>
<dbReference type="InterPro" id="IPR036638">
    <property type="entry name" value="HLH_DNA-bd_sf"/>
</dbReference>
<dbReference type="Pfam" id="PF00010">
    <property type="entry name" value="HLH"/>
    <property type="match status" value="1"/>
</dbReference>
<organism evidence="8 9">
    <name type="scientific">Hibiscus sabdariffa</name>
    <name type="common">roselle</name>
    <dbReference type="NCBI Taxonomy" id="183260"/>
    <lineage>
        <taxon>Eukaryota</taxon>
        <taxon>Viridiplantae</taxon>
        <taxon>Streptophyta</taxon>
        <taxon>Embryophyta</taxon>
        <taxon>Tracheophyta</taxon>
        <taxon>Spermatophyta</taxon>
        <taxon>Magnoliopsida</taxon>
        <taxon>eudicotyledons</taxon>
        <taxon>Gunneridae</taxon>
        <taxon>Pentapetalae</taxon>
        <taxon>rosids</taxon>
        <taxon>malvids</taxon>
        <taxon>Malvales</taxon>
        <taxon>Malvaceae</taxon>
        <taxon>Malvoideae</taxon>
        <taxon>Hibiscus</taxon>
    </lineage>
</organism>
<dbReference type="InterPro" id="IPR044658">
    <property type="entry name" value="bHLH92/bHLH041-like"/>
</dbReference>
<sequence>MDHLIMQLLHGENETLWYETFPVPLPGPPVAPSAFQPYPTTPGIETGGCNDGGFEHKMNERTRREKEKKCYFTLYSVLPPGTKNDKNSIVQMATKKVQELQLVKKDLEKRNKELQADNEGNKIRKLDSKPRMIRSSFTYEEFLTVLDTTTQMIAADVEKALTTTLQEAERMLEEQRPI</sequence>
<dbReference type="EMBL" id="JBBPBN010000034">
    <property type="protein sequence ID" value="KAK9003365.1"/>
    <property type="molecule type" value="Genomic_DNA"/>
</dbReference>
<reference evidence="8 9" key="1">
    <citation type="journal article" date="2024" name="G3 (Bethesda)">
        <title>Genome assembly of Hibiscus sabdariffa L. provides insights into metabolisms of medicinal natural products.</title>
        <authorList>
            <person name="Kim T."/>
        </authorList>
    </citation>
    <scope>NUCLEOTIDE SEQUENCE [LARGE SCALE GENOMIC DNA]</scope>
    <source>
        <strain evidence="8">TK-2024</strain>
        <tissue evidence="8">Old leaves</tissue>
    </source>
</reference>
<dbReference type="SUPFAM" id="SSF47459">
    <property type="entry name" value="HLH, helix-loop-helix DNA-binding domain"/>
    <property type="match status" value="1"/>
</dbReference>
<dbReference type="PANTHER" id="PTHR46665">
    <property type="entry name" value="TRANSCRIPTION FACTOR BHLH041-RELATED-RELATED"/>
    <property type="match status" value="1"/>
</dbReference>
<dbReference type="Gene3D" id="4.10.280.10">
    <property type="entry name" value="Helix-loop-helix DNA-binding domain"/>
    <property type="match status" value="1"/>
</dbReference>
<evidence type="ECO:0000256" key="5">
    <source>
        <dbReference type="ARBA" id="ARBA00023242"/>
    </source>
</evidence>
<keyword evidence="3" id="KW-0238">DNA-binding</keyword>